<dbReference type="Gene3D" id="3.90.840.10">
    <property type="entry name" value="Thiol-activated cytolysin superfamily/Thiol-activated cytolysin, alpha-beta domain"/>
    <property type="match status" value="1"/>
</dbReference>
<evidence type="ECO:0000313" key="4">
    <source>
        <dbReference type="Proteomes" id="UP000537204"/>
    </source>
</evidence>
<reference evidence="3 4" key="1">
    <citation type="submission" date="2020-08" db="EMBL/GenBank/DDBJ databases">
        <title>Genomic Encyclopedia of Type Strains, Phase IV (KMG-V): Genome sequencing to study the core and pangenomes of soil and plant-associated prokaryotes.</title>
        <authorList>
            <person name="Whitman W."/>
        </authorList>
    </citation>
    <scope>NUCLEOTIDE SEQUENCE [LARGE SCALE GENOMIC DNA]</scope>
    <source>
        <strain evidence="3 4">S3M1</strain>
    </source>
</reference>
<accession>A0A7W8ZQC7</accession>
<sequence length="502" mass="55699">MKKLLSFLLLTAVCFNACKKGVEMQENSGDPKITNNLNQFKDLKVPSTSRSDENGIAKAGSVRVNAIDNSGCSTILHKQSAEFDKLSVLDPSGNIMYAGSLIDGESIQNGTYKPLFLPGDYVRKPITYSVSIQGSNGAISKTINPDLASFRVSMQEIMSANIVGQQPANFTFELVHARSKREIEMKIGANLKIGSFFSSVANFDESALSTKSFYLLKIYQKFFSADINIPADGNLFNKPTNFEGTVAPVYISSIDYGRSAYLLIESSYDSTRVYKSIEASFSVWKIGGGGSLSKEHKEVMDNMKLSGTIIGGSSSDAAKAIEGIPAFRDYVINGGNMGPDSRGEVIAYTLRNAKDHGIYKTIINGDYYMTDCSSQLVNVNSFVAPQHHYLSTGMVDDWRYWRYEGVVFRAYNKQVSGTVPINVYFSEGGRDHYYTMGTLNDFNYWRYEGVAFYAYPTQVPGSVPIYIHYSTGGRDHYYSQSSNLNDPRYWDDFQGVGFYAMP</sequence>
<keyword evidence="1" id="KW-0732">Signal</keyword>
<dbReference type="SUPFAM" id="SSF56978">
    <property type="entry name" value="Perfringolysin"/>
    <property type="match status" value="1"/>
</dbReference>
<evidence type="ECO:0000259" key="2">
    <source>
        <dbReference type="Pfam" id="PF18885"/>
    </source>
</evidence>
<protein>
    <recommendedName>
        <fullName evidence="2">DUF5648 domain-containing protein</fullName>
    </recommendedName>
</protein>
<feature type="chain" id="PRO_5030961853" description="DUF5648 domain-containing protein" evidence="1">
    <location>
        <begin position="20"/>
        <end position="502"/>
    </location>
</feature>
<dbReference type="InterPro" id="IPR036359">
    <property type="entry name" value="Thiol_cytolysin_sf"/>
</dbReference>
<dbReference type="Proteomes" id="UP000537204">
    <property type="component" value="Unassembled WGS sequence"/>
</dbReference>
<evidence type="ECO:0000256" key="1">
    <source>
        <dbReference type="SAM" id="SignalP"/>
    </source>
</evidence>
<organism evidence="3 4">
    <name type="scientific">Pedobacter cryoconitis</name>
    <dbReference type="NCBI Taxonomy" id="188932"/>
    <lineage>
        <taxon>Bacteria</taxon>
        <taxon>Pseudomonadati</taxon>
        <taxon>Bacteroidota</taxon>
        <taxon>Sphingobacteriia</taxon>
        <taxon>Sphingobacteriales</taxon>
        <taxon>Sphingobacteriaceae</taxon>
        <taxon>Pedobacter</taxon>
    </lineage>
</organism>
<dbReference type="AlphaFoldDB" id="A0A7W8ZQC7"/>
<dbReference type="Pfam" id="PF18885">
    <property type="entry name" value="DUF5648"/>
    <property type="match status" value="1"/>
</dbReference>
<dbReference type="EMBL" id="JACHCE010000007">
    <property type="protein sequence ID" value="MBB5638231.1"/>
    <property type="molecule type" value="Genomic_DNA"/>
</dbReference>
<gene>
    <name evidence="3" type="ORF">HDE68_004157</name>
</gene>
<dbReference type="RefSeq" id="WP_183884063.1">
    <property type="nucleotide sequence ID" value="NZ_JACHCE010000007.1"/>
</dbReference>
<comment type="caution">
    <text evidence="3">The sequence shown here is derived from an EMBL/GenBank/DDBJ whole genome shotgun (WGS) entry which is preliminary data.</text>
</comment>
<feature type="domain" description="DUF5648" evidence="2">
    <location>
        <begin position="401"/>
        <end position="483"/>
    </location>
</feature>
<dbReference type="Gene3D" id="3.40.30.40">
    <property type="entry name" value="Perfringolysin"/>
    <property type="match status" value="1"/>
</dbReference>
<proteinExistence type="predicted"/>
<dbReference type="GO" id="GO:0015485">
    <property type="term" value="F:cholesterol binding"/>
    <property type="evidence" value="ECO:0007669"/>
    <property type="project" value="InterPro"/>
</dbReference>
<dbReference type="PRINTS" id="PR01400">
    <property type="entry name" value="TACYTOLYSIN"/>
</dbReference>
<evidence type="ECO:0000313" key="3">
    <source>
        <dbReference type="EMBL" id="MBB5638231.1"/>
    </source>
</evidence>
<dbReference type="InterPro" id="IPR001869">
    <property type="entry name" value="Thiol_cytolysin"/>
</dbReference>
<dbReference type="InterPro" id="IPR043708">
    <property type="entry name" value="DUF5648"/>
</dbReference>
<feature type="signal peptide" evidence="1">
    <location>
        <begin position="1"/>
        <end position="19"/>
    </location>
</feature>
<name>A0A7W8ZQC7_9SPHI</name>
<dbReference type="Pfam" id="PF01289">
    <property type="entry name" value="Thiol_cytolysin"/>
    <property type="match status" value="1"/>
</dbReference>
<dbReference type="InterPro" id="IPR036363">
    <property type="entry name" value="Thiol_cytolysin_ab_sf"/>
</dbReference>